<evidence type="ECO:0008006" key="4">
    <source>
        <dbReference type="Google" id="ProtNLM"/>
    </source>
</evidence>
<reference evidence="3" key="1">
    <citation type="submission" date="2016-10" db="EMBL/GenBank/DDBJ databases">
        <authorList>
            <person name="Varghese N."/>
            <person name="Submissions S."/>
        </authorList>
    </citation>
    <scope>NUCLEOTIDE SEQUENCE [LARGE SCALE GENOMIC DNA]</scope>
    <source>
        <strain evidence="3">UNC178MFTsu3.1</strain>
    </source>
</reference>
<feature type="chain" id="PRO_5011767313" description="Lipoprotein" evidence="1">
    <location>
        <begin position="28"/>
        <end position="180"/>
    </location>
</feature>
<evidence type="ECO:0000313" key="3">
    <source>
        <dbReference type="Proteomes" id="UP000199477"/>
    </source>
</evidence>
<gene>
    <name evidence="2" type="ORF">SAMN02799615_01901</name>
</gene>
<evidence type="ECO:0000313" key="2">
    <source>
        <dbReference type="EMBL" id="SFE86745.1"/>
    </source>
</evidence>
<feature type="signal peptide" evidence="1">
    <location>
        <begin position="1"/>
        <end position="27"/>
    </location>
</feature>
<dbReference type="EMBL" id="FONH01000004">
    <property type="protein sequence ID" value="SFE86745.1"/>
    <property type="molecule type" value="Genomic_DNA"/>
</dbReference>
<keyword evidence="3" id="KW-1185">Reference proteome</keyword>
<dbReference type="RefSeq" id="WP_035322054.1">
    <property type="nucleotide sequence ID" value="NZ_FONH01000004.1"/>
</dbReference>
<organism evidence="2 3">
    <name type="scientific">Dyella marensis</name>
    <dbReference type="NCBI Taxonomy" id="500610"/>
    <lineage>
        <taxon>Bacteria</taxon>
        <taxon>Pseudomonadati</taxon>
        <taxon>Pseudomonadota</taxon>
        <taxon>Gammaproteobacteria</taxon>
        <taxon>Lysobacterales</taxon>
        <taxon>Rhodanobacteraceae</taxon>
        <taxon>Dyella</taxon>
    </lineage>
</organism>
<keyword evidence="1" id="KW-0732">Signal</keyword>
<evidence type="ECO:0000256" key="1">
    <source>
        <dbReference type="SAM" id="SignalP"/>
    </source>
</evidence>
<sequence>MNKTTMARGAGLAVLALALAACGGHKARETAPVDALVVPAFAPWISVEPTAGDLQVRGLDEKVVLSPSRPVSEVLQAQLRQALQPAYISNLTVACERVKTDIRVRHEDDKPSIATLDISMRCTTNARGFVTRSEPHLEPTAAVNAQTNYPTLFVSLLDNASKELATKLQADIDASKANLK</sequence>
<dbReference type="Proteomes" id="UP000199477">
    <property type="component" value="Unassembled WGS sequence"/>
</dbReference>
<accession>A0A1I2E1L0</accession>
<protein>
    <recommendedName>
        <fullName evidence="4">Lipoprotein</fullName>
    </recommendedName>
</protein>
<dbReference type="AlphaFoldDB" id="A0A1I2E1L0"/>
<dbReference type="PROSITE" id="PS51257">
    <property type="entry name" value="PROKAR_LIPOPROTEIN"/>
    <property type="match status" value="1"/>
</dbReference>
<name>A0A1I2E1L0_9GAMM</name>
<proteinExistence type="predicted"/>